<keyword evidence="1" id="KW-0472">Membrane</keyword>
<gene>
    <name evidence="2" type="ORF">RFI_25637</name>
</gene>
<dbReference type="EMBL" id="ASPP01022099">
    <property type="protein sequence ID" value="ETO11739.1"/>
    <property type="molecule type" value="Genomic_DNA"/>
</dbReference>
<protein>
    <recommendedName>
        <fullName evidence="4">Transmembrane protein</fullName>
    </recommendedName>
</protein>
<sequence length="165" mass="19902">MTCDIYLSYQMQHNIKKLVFIIIYIKVVYIAIIFCFMRTKQDNRRTLYHNSAFFNLFSKQLLSLRYQFVIAHIHRFGFHHDINVESLHFIFVEFVVFKHVFITKQSIAIMSAIRIKILFSKFCFWSMMLIAVCSKKQYQISSKMLNYLLQINIKKKLQIILINIQ</sequence>
<evidence type="ECO:0000313" key="3">
    <source>
        <dbReference type="Proteomes" id="UP000023152"/>
    </source>
</evidence>
<keyword evidence="1" id="KW-1133">Transmembrane helix</keyword>
<feature type="transmembrane region" description="Helical" evidence="1">
    <location>
        <begin position="18"/>
        <end position="37"/>
    </location>
</feature>
<name>X6MCX3_RETFI</name>
<comment type="caution">
    <text evidence="2">The sequence shown here is derived from an EMBL/GenBank/DDBJ whole genome shotgun (WGS) entry which is preliminary data.</text>
</comment>
<proteinExistence type="predicted"/>
<reference evidence="2 3" key="1">
    <citation type="journal article" date="2013" name="Curr. Biol.">
        <title>The Genome of the Foraminiferan Reticulomyxa filosa.</title>
        <authorList>
            <person name="Glockner G."/>
            <person name="Hulsmann N."/>
            <person name="Schleicher M."/>
            <person name="Noegel A.A."/>
            <person name="Eichinger L."/>
            <person name="Gallinger C."/>
            <person name="Pawlowski J."/>
            <person name="Sierra R."/>
            <person name="Euteneuer U."/>
            <person name="Pillet L."/>
            <person name="Moustafa A."/>
            <person name="Platzer M."/>
            <person name="Groth M."/>
            <person name="Szafranski K."/>
            <person name="Schliwa M."/>
        </authorList>
    </citation>
    <scope>NUCLEOTIDE SEQUENCE [LARGE SCALE GENOMIC DNA]</scope>
</reference>
<accession>X6MCX3</accession>
<evidence type="ECO:0000313" key="2">
    <source>
        <dbReference type="EMBL" id="ETO11739.1"/>
    </source>
</evidence>
<dbReference type="Proteomes" id="UP000023152">
    <property type="component" value="Unassembled WGS sequence"/>
</dbReference>
<keyword evidence="1" id="KW-0812">Transmembrane</keyword>
<evidence type="ECO:0008006" key="4">
    <source>
        <dbReference type="Google" id="ProtNLM"/>
    </source>
</evidence>
<organism evidence="2 3">
    <name type="scientific">Reticulomyxa filosa</name>
    <dbReference type="NCBI Taxonomy" id="46433"/>
    <lineage>
        <taxon>Eukaryota</taxon>
        <taxon>Sar</taxon>
        <taxon>Rhizaria</taxon>
        <taxon>Retaria</taxon>
        <taxon>Foraminifera</taxon>
        <taxon>Monothalamids</taxon>
        <taxon>Reticulomyxidae</taxon>
        <taxon>Reticulomyxa</taxon>
    </lineage>
</organism>
<keyword evidence="3" id="KW-1185">Reference proteome</keyword>
<evidence type="ECO:0000256" key="1">
    <source>
        <dbReference type="SAM" id="Phobius"/>
    </source>
</evidence>
<dbReference type="AlphaFoldDB" id="X6MCX3"/>